<accession>A0A834S5S5</accession>
<keyword evidence="1" id="KW-0378">Hydrolase</keyword>
<dbReference type="PANTHER" id="PTHR15503">
    <property type="entry name" value="LDOC1 RELATED"/>
    <property type="match status" value="1"/>
</dbReference>
<dbReference type="Gene3D" id="4.10.60.10">
    <property type="entry name" value="Zinc finger, CCHC-type"/>
    <property type="match status" value="1"/>
</dbReference>
<dbReference type="RefSeq" id="XP_065963844.1">
    <property type="nucleotide sequence ID" value="XM_066105217.1"/>
</dbReference>
<evidence type="ECO:0000259" key="4">
    <source>
        <dbReference type="PROSITE" id="PS50158"/>
    </source>
</evidence>
<evidence type="ECO:0000256" key="1">
    <source>
        <dbReference type="ARBA" id="ARBA00022750"/>
    </source>
</evidence>
<keyword evidence="2" id="KW-0479">Metal-binding</keyword>
<proteinExistence type="predicted"/>
<dbReference type="KEGG" id="ptrr:90955242"/>
<dbReference type="AlphaFoldDB" id="A0A834S5S5"/>
<reference evidence="5 6" key="1">
    <citation type="journal article" date="2018" name="BMC Genomics">
        <title>Comparative genomics of the wheat fungal pathogen Pyrenophora tritici-repentis reveals chromosomal variations and genome plasticity.</title>
        <authorList>
            <person name="Moolhuijzen P."/>
            <person name="See P.T."/>
            <person name="Hane J.K."/>
            <person name="Shi G."/>
            <person name="Liu Z."/>
            <person name="Oliver R.P."/>
            <person name="Moffat C.S."/>
        </authorList>
    </citation>
    <scope>NUCLEOTIDE SEQUENCE [LARGE SCALE GENOMIC DNA]</scope>
    <source>
        <strain evidence="5">M4</strain>
    </source>
</reference>
<feature type="region of interest" description="Disordered" evidence="3">
    <location>
        <begin position="1"/>
        <end position="21"/>
    </location>
</feature>
<protein>
    <recommendedName>
        <fullName evidence="4">CCHC-type domain-containing protein</fullName>
    </recommendedName>
</protein>
<gene>
    <name evidence="5" type="ORF">PtrM4_056150</name>
</gene>
<dbReference type="SUPFAM" id="SSF57756">
    <property type="entry name" value="Retrovirus zinc finger-like domains"/>
    <property type="match status" value="1"/>
</dbReference>
<dbReference type="Pfam" id="PF00098">
    <property type="entry name" value="zf-CCHC"/>
    <property type="match status" value="1"/>
</dbReference>
<keyword evidence="2" id="KW-0863">Zinc-finger</keyword>
<comment type="caution">
    <text evidence="5">The sequence shown here is derived from an EMBL/GenBank/DDBJ whole genome shotgun (WGS) entry which is preliminary data.</text>
</comment>
<keyword evidence="2" id="KW-0862">Zinc</keyword>
<feature type="compositionally biased region" description="Polar residues" evidence="3">
    <location>
        <begin position="1"/>
        <end position="17"/>
    </location>
</feature>
<dbReference type="GO" id="GO:0003676">
    <property type="term" value="F:nucleic acid binding"/>
    <property type="evidence" value="ECO:0007669"/>
    <property type="project" value="InterPro"/>
</dbReference>
<dbReference type="PANTHER" id="PTHR15503:SF22">
    <property type="entry name" value="TRANSPOSON TY3-I GAG POLYPROTEIN"/>
    <property type="match status" value="1"/>
</dbReference>
<dbReference type="GO" id="GO:0008270">
    <property type="term" value="F:zinc ion binding"/>
    <property type="evidence" value="ECO:0007669"/>
    <property type="project" value="UniProtKB-KW"/>
</dbReference>
<dbReference type="Gene3D" id="2.40.70.10">
    <property type="entry name" value="Acid Proteases"/>
    <property type="match status" value="1"/>
</dbReference>
<dbReference type="GO" id="GO:0006508">
    <property type="term" value="P:proteolysis"/>
    <property type="evidence" value="ECO:0007669"/>
    <property type="project" value="InterPro"/>
</dbReference>
<keyword evidence="1" id="KW-0645">Protease</keyword>
<dbReference type="InterPro" id="IPR036875">
    <property type="entry name" value="Znf_CCHC_sf"/>
</dbReference>
<dbReference type="Proteomes" id="UP000245464">
    <property type="component" value="Chromosome 2"/>
</dbReference>
<keyword evidence="1" id="KW-0064">Aspartyl protease</keyword>
<dbReference type="InterPro" id="IPR001969">
    <property type="entry name" value="Aspartic_peptidase_AS"/>
</dbReference>
<dbReference type="InterPro" id="IPR032567">
    <property type="entry name" value="RTL1-rel"/>
</dbReference>
<feature type="compositionally biased region" description="Acidic residues" evidence="3">
    <location>
        <begin position="245"/>
        <end position="264"/>
    </location>
</feature>
<dbReference type="PROSITE" id="PS00141">
    <property type="entry name" value="ASP_PROTEASE"/>
    <property type="match status" value="1"/>
</dbReference>
<dbReference type="SUPFAM" id="SSF50630">
    <property type="entry name" value="Acid proteases"/>
    <property type="match status" value="1"/>
</dbReference>
<dbReference type="Pfam" id="PF13975">
    <property type="entry name" value="gag-asp_proteas"/>
    <property type="match status" value="1"/>
</dbReference>
<sequence length="650" mass="75842">MSDTPMNTPNETSSSRTKVARPDLFHGDRHKLEDWILQFDLFFRFEDEKGHALKTDWDDKALRVMYRQGLKERVKEELMRSGVAINNLQDLIRESIRIDNALYELQQEIQPVRANQSVQRIKGRFFKKKPGYRTTPGGIVPSAGNNWHDPDAMQMDNINKGKSFGRNDKKKPYNKKEITCYNCDKKGHMARDCHSKNKVVRQLNVIHKAVPTKRHETWNVISKPTIEINTQESVLGLDNLTLVESDSEEEQPSSEYDMLEDESKDLEATEIDQTKFGKMAMFEEINRPPTPYIQEEEFYKLAGQINQLLRHLNKANIEYACEEPNIMAAMRQDFYRLSLEVQQNKENVLTEILEFLPTTWELNWIEDAIRSWKEPTLPISEEEKQEIYDELCQANNDGKLPQQGHKRKAKDINRSKEYDYWMDPRNPEHEKLSWVTCIHDHCRVHYSDKSGSGWFPGETKRSYRCKWQFFDCKNDLCLIHLWDKREKTYFPGHDNPEEIGQMQTVWLKEYDEGDAWECQQPNWQTPMPGPERPGKEINSVNSLDLIKLQVKLEGRWMKALVDSGSQANYVSAHAASSAGLKPLRKQEAYPLHVANGEPMPGEQEITHEVRQVTLNIQGHQEKIDLDVFGLATHDIILGLPWLREHNPRID</sequence>
<feature type="domain" description="CCHC-type" evidence="4">
    <location>
        <begin position="180"/>
        <end position="193"/>
    </location>
</feature>
<evidence type="ECO:0000313" key="5">
    <source>
        <dbReference type="EMBL" id="KAF7573992.1"/>
    </source>
</evidence>
<dbReference type="GO" id="GO:0004190">
    <property type="term" value="F:aspartic-type endopeptidase activity"/>
    <property type="evidence" value="ECO:0007669"/>
    <property type="project" value="UniProtKB-KW"/>
</dbReference>
<dbReference type="InterPro" id="IPR021109">
    <property type="entry name" value="Peptidase_aspartic_dom_sf"/>
</dbReference>
<dbReference type="SMART" id="SM00343">
    <property type="entry name" value="ZnF_C2HC"/>
    <property type="match status" value="1"/>
</dbReference>
<dbReference type="InterPro" id="IPR001878">
    <property type="entry name" value="Znf_CCHC"/>
</dbReference>
<feature type="region of interest" description="Disordered" evidence="3">
    <location>
        <begin position="244"/>
        <end position="264"/>
    </location>
</feature>
<organism evidence="5 6">
    <name type="scientific">Pyrenophora tritici-repentis</name>
    <dbReference type="NCBI Taxonomy" id="45151"/>
    <lineage>
        <taxon>Eukaryota</taxon>
        <taxon>Fungi</taxon>
        <taxon>Dikarya</taxon>
        <taxon>Ascomycota</taxon>
        <taxon>Pezizomycotina</taxon>
        <taxon>Dothideomycetes</taxon>
        <taxon>Pleosporomycetidae</taxon>
        <taxon>Pleosporales</taxon>
        <taxon>Pleosporineae</taxon>
        <taxon>Pleosporaceae</taxon>
        <taxon>Pyrenophora</taxon>
    </lineage>
</organism>
<evidence type="ECO:0000256" key="2">
    <source>
        <dbReference type="PROSITE-ProRule" id="PRU00047"/>
    </source>
</evidence>
<dbReference type="CDD" id="cd00303">
    <property type="entry name" value="retropepsin_like"/>
    <property type="match status" value="1"/>
</dbReference>
<evidence type="ECO:0000313" key="6">
    <source>
        <dbReference type="Proteomes" id="UP000245464"/>
    </source>
</evidence>
<dbReference type="GeneID" id="90955242"/>
<dbReference type="EMBL" id="NQIK02000002">
    <property type="protein sequence ID" value="KAF7573992.1"/>
    <property type="molecule type" value="Genomic_DNA"/>
</dbReference>
<name>A0A834S5S5_9PLEO</name>
<dbReference type="PROSITE" id="PS50158">
    <property type="entry name" value="ZF_CCHC"/>
    <property type="match status" value="1"/>
</dbReference>
<evidence type="ECO:0000256" key="3">
    <source>
        <dbReference type="SAM" id="MobiDB-lite"/>
    </source>
</evidence>